<sequence length="84" mass="9779">MFKLLIKFPLVRKIYRAFVPLQTSDSLAEQFTGKFKRVVQEQNEIAKEYTRKEVEANTRRVAAEKEAARAAKAAKNFQDMLEKD</sequence>
<gene>
    <name evidence="1" type="ORF">VspSw1_63</name>
</gene>
<reference evidence="1 2" key="1">
    <citation type="submission" date="2018-09" db="EMBL/GenBank/DDBJ databases">
        <title>Characterization and complete genomic analysis of VspSw_1.</title>
        <authorList>
            <person name="Chen L."/>
        </authorList>
    </citation>
    <scope>NUCLEOTIDE SEQUENCE [LARGE SCALE GENOMIC DNA]</scope>
</reference>
<dbReference type="Proteomes" id="UP000290327">
    <property type="component" value="Segment"/>
</dbReference>
<protein>
    <submittedName>
        <fullName evidence="1">Uncharacterized protein</fullName>
    </submittedName>
</protein>
<organism evidence="1 2">
    <name type="scientific">Vibrio phage VspSw_1</name>
    <dbReference type="NCBI Taxonomy" id="2484249"/>
    <lineage>
        <taxon>Viruses</taxon>
        <taxon>Duplodnaviria</taxon>
        <taxon>Heunggongvirae</taxon>
        <taxon>Uroviricota</taxon>
        <taxon>Caudoviricetes</taxon>
        <taxon>Demerecviridae</taxon>
        <taxon>Pogseptimavirus</taxon>
        <taxon>Pogseptimavirus VspSw1</taxon>
    </lineage>
</organism>
<evidence type="ECO:0000313" key="1">
    <source>
        <dbReference type="EMBL" id="QAY02136.1"/>
    </source>
</evidence>
<dbReference type="EMBL" id="MH925094">
    <property type="protein sequence ID" value="QAY02136.1"/>
    <property type="molecule type" value="Genomic_DNA"/>
</dbReference>
<accession>A0A411BKM8</accession>
<evidence type="ECO:0000313" key="2">
    <source>
        <dbReference type="Proteomes" id="UP000290327"/>
    </source>
</evidence>
<keyword evidence="2" id="KW-1185">Reference proteome</keyword>
<proteinExistence type="predicted"/>
<name>A0A411BKM8_9CAUD</name>